<reference evidence="5" key="1">
    <citation type="submission" date="2018-09" db="EMBL/GenBank/DDBJ databases">
        <title>Complete Genome Sequencing of Sulfolobus sp. JCM 16834.</title>
        <authorList>
            <person name="Kato S."/>
            <person name="Itoh T."/>
            <person name="Ohkuma M."/>
        </authorList>
    </citation>
    <scope>NUCLEOTIDE SEQUENCE [LARGE SCALE GENOMIC DNA]</scope>
    <source>
        <strain evidence="5">IC-007</strain>
    </source>
</reference>
<evidence type="ECO:0000313" key="2">
    <source>
        <dbReference type="EMBL" id="BBG25304.1"/>
    </source>
</evidence>
<dbReference type="Proteomes" id="UP000325030">
    <property type="component" value="Chromosome"/>
</dbReference>
<keyword evidence="1" id="KW-0472">Membrane</keyword>
<dbReference type="EMBL" id="AP018930">
    <property type="protein sequence ID" value="BBG28098.1"/>
    <property type="molecule type" value="Genomic_DNA"/>
</dbReference>
<organism evidence="3 5">
    <name type="scientific">Sulfuracidifex tepidarius</name>
    <dbReference type="NCBI Taxonomy" id="1294262"/>
    <lineage>
        <taxon>Archaea</taxon>
        <taxon>Thermoproteota</taxon>
        <taxon>Thermoprotei</taxon>
        <taxon>Sulfolobales</taxon>
        <taxon>Sulfolobaceae</taxon>
        <taxon>Sulfuracidifex</taxon>
    </lineage>
</organism>
<dbReference type="AlphaFoldDB" id="A0A510E794"/>
<evidence type="ECO:0000313" key="5">
    <source>
        <dbReference type="Proteomes" id="UP000325030"/>
    </source>
</evidence>
<dbReference type="GeneID" id="41718923"/>
<dbReference type="STRING" id="1294262.GCA_001316085_01540"/>
<keyword evidence="1" id="KW-0812">Transmembrane</keyword>
<dbReference type="EMBL" id="AP018929">
    <property type="protein sequence ID" value="BBG25304.1"/>
    <property type="molecule type" value="Genomic_DNA"/>
</dbReference>
<feature type="transmembrane region" description="Helical" evidence="1">
    <location>
        <begin position="57"/>
        <end position="78"/>
    </location>
</feature>
<protein>
    <submittedName>
        <fullName evidence="3">Uncharacterized protein</fullName>
    </submittedName>
</protein>
<accession>A0A510E794</accession>
<gene>
    <name evidence="2" type="ORF">IC006_2639</name>
    <name evidence="3" type="ORF">IC007_2653</name>
</gene>
<evidence type="ECO:0000313" key="4">
    <source>
        <dbReference type="Proteomes" id="UP000322983"/>
    </source>
</evidence>
<accession>A0A510DYJ5</accession>
<dbReference type="Proteomes" id="UP000322983">
    <property type="component" value="Chromosome"/>
</dbReference>
<feature type="transmembrane region" description="Helical" evidence="1">
    <location>
        <begin position="128"/>
        <end position="147"/>
    </location>
</feature>
<feature type="transmembrane region" description="Helical" evidence="1">
    <location>
        <begin position="90"/>
        <end position="108"/>
    </location>
</feature>
<feature type="transmembrane region" description="Helical" evidence="1">
    <location>
        <begin position="16"/>
        <end position="37"/>
    </location>
</feature>
<dbReference type="RefSeq" id="WP_054845846.1">
    <property type="nucleotide sequence ID" value="NZ_AP018929.1"/>
</dbReference>
<name>A0A510E794_9CREN</name>
<keyword evidence="4" id="KW-1185">Reference proteome</keyword>
<proteinExistence type="predicted"/>
<dbReference type="KEGG" id="step:IC006_2639"/>
<keyword evidence="1" id="KW-1133">Transmembrane helix</keyword>
<reference evidence="3 4" key="2">
    <citation type="journal article" date="2020" name="Int. J. Syst. Evol. Microbiol.">
        <title>Sulfuracidifex tepidarius gen. nov., sp. nov. and transfer of Sulfolobus metallicus Huber and Stetter 1992 to the genus Sulfuracidifex as Sulfuracidifex metallicus comb. nov.</title>
        <authorList>
            <person name="Itoh T."/>
            <person name="Miura T."/>
            <person name="Sakai H.D."/>
            <person name="Kato S."/>
            <person name="Ohkuma M."/>
            <person name="Takashina T."/>
        </authorList>
    </citation>
    <scope>NUCLEOTIDE SEQUENCE</scope>
    <source>
        <strain evidence="2 4">IC-006</strain>
        <strain evidence="3">IC-007</strain>
    </source>
</reference>
<sequence>MSDIESTLAKLRNVSIGIFGASSFIALVMSILIFEGISFSINESYSTAGRVSIPYNGAPIIIASFLIFSSIFSIAMIIATEILITRLFKYSVATSFLSIIAVMSYLFLNYFRAASSPYALSIKPMIEITAPIIIVLDLLSIFIIYYIRKLERGIS</sequence>
<evidence type="ECO:0000313" key="3">
    <source>
        <dbReference type="EMBL" id="BBG28098.1"/>
    </source>
</evidence>
<evidence type="ECO:0000256" key="1">
    <source>
        <dbReference type="SAM" id="Phobius"/>
    </source>
</evidence>